<dbReference type="PANTHER" id="PTHR47926:SF357">
    <property type="entry name" value="PENTATRICOPEPTIDE REPEAT-CONTAINING PROTEIN"/>
    <property type="match status" value="1"/>
</dbReference>
<dbReference type="Gene3D" id="1.25.40.10">
    <property type="entry name" value="Tetratricopeptide repeat domain"/>
    <property type="match status" value="2"/>
</dbReference>
<sequence>MDCQVELYSSYNPIVISPGPTDSREPENFENRSLTVFLTTPDTDLRCKIVTEEKLGLKKSHNLHFNPTQETVLDLNSDAHQLFDEMPERDVKSATALIGHFAKHNQHREAIVCFLRMLRLDIRPNDYTFCTLVHSSVILKDLHLGKQIHSHAKKVGLSSNVFVGSSILNLYVKLSNIDDALRAFQDINEPNVVSHATLIRGYMKEGRFDEAGVVFRSMPEKNVVSWNTMISGCSQSGKMRKL</sequence>
<gene>
    <name evidence="3" type="ORF">DH2020_025916</name>
</gene>
<dbReference type="InterPro" id="IPR011990">
    <property type="entry name" value="TPR-like_helical_dom_sf"/>
</dbReference>
<dbReference type="InterPro" id="IPR002885">
    <property type="entry name" value="PPR_rpt"/>
</dbReference>
<evidence type="ECO:0000313" key="4">
    <source>
        <dbReference type="Proteomes" id="UP001318860"/>
    </source>
</evidence>
<protein>
    <recommendedName>
        <fullName evidence="5">Pentatricopeptide repeat-containing protein</fullName>
    </recommendedName>
</protein>
<dbReference type="Pfam" id="PF13041">
    <property type="entry name" value="PPR_2"/>
    <property type="match status" value="1"/>
</dbReference>
<feature type="repeat" description="PPR" evidence="2">
    <location>
        <begin position="191"/>
        <end position="225"/>
    </location>
</feature>
<evidence type="ECO:0008006" key="5">
    <source>
        <dbReference type="Google" id="ProtNLM"/>
    </source>
</evidence>
<dbReference type="EMBL" id="JABTTQ020000342">
    <property type="protein sequence ID" value="KAK6140352.1"/>
    <property type="molecule type" value="Genomic_DNA"/>
</dbReference>
<name>A0ABR0W291_REHGL</name>
<evidence type="ECO:0000313" key="3">
    <source>
        <dbReference type="EMBL" id="KAK6140352.1"/>
    </source>
</evidence>
<dbReference type="InterPro" id="IPR046960">
    <property type="entry name" value="PPR_At4g14850-like_plant"/>
</dbReference>
<evidence type="ECO:0000256" key="1">
    <source>
        <dbReference type="ARBA" id="ARBA00022737"/>
    </source>
</evidence>
<proteinExistence type="predicted"/>
<dbReference type="PROSITE" id="PS51375">
    <property type="entry name" value="PPR"/>
    <property type="match status" value="2"/>
</dbReference>
<feature type="repeat" description="PPR" evidence="2">
    <location>
        <begin position="90"/>
        <end position="124"/>
    </location>
</feature>
<dbReference type="Pfam" id="PF12854">
    <property type="entry name" value="PPR_1"/>
    <property type="match status" value="1"/>
</dbReference>
<evidence type="ECO:0000256" key="2">
    <source>
        <dbReference type="PROSITE-ProRule" id="PRU00708"/>
    </source>
</evidence>
<accession>A0ABR0W291</accession>
<keyword evidence="1" id="KW-0677">Repeat</keyword>
<keyword evidence="4" id="KW-1185">Reference proteome</keyword>
<dbReference type="Proteomes" id="UP001318860">
    <property type="component" value="Unassembled WGS sequence"/>
</dbReference>
<reference evidence="3 4" key="1">
    <citation type="journal article" date="2021" name="Comput. Struct. Biotechnol. J.">
        <title>De novo genome assembly of the potent medicinal plant Rehmannia glutinosa using nanopore technology.</title>
        <authorList>
            <person name="Ma L."/>
            <person name="Dong C."/>
            <person name="Song C."/>
            <person name="Wang X."/>
            <person name="Zheng X."/>
            <person name="Niu Y."/>
            <person name="Chen S."/>
            <person name="Feng W."/>
        </authorList>
    </citation>
    <scope>NUCLEOTIDE SEQUENCE [LARGE SCALE GENOMIC DNA]</scope>
    <source>
        <strain evidence="3">DH-2019</strain>
    </source>
</reference>
<dbReference type="Pfam" id="PF01535">
    <property type="entry name" value="PPR"/>
    <property type="match status" value="1"/>
</dbReference>
<comment type="caution">
    <text evidence="3">The sequence shown here is derived from an EMBL/GenBank/DDBJ whole genome shotgun (WGS) entry which is preliminary data.</text>
</comment>
<dbReference type="NCBIfam" id="TIGR00756">
    <property type="entry name" value="PPR"/>
    <property type="match status" value="2"/>
</dbReference>
<dbReference type="PANTHER" id="PTHR47926">
    <property type="entry name" value="PENTATRICOPEPTIDE REPEAT-CONTAINING PROTEIN"/>
    <property type="match status" value="1"/>
</dbReference>
<organism evidence="3 4">
    <name type="scientific">Rehmannia glutinosa</name>
    <name type="common">Chinese foxglove</name>
    <dbReference type="NCBI Taxonomy" id="99300"/>
    <lineage>
        <taxon>Eukaryota</taxon>
        <taxon>Viridiplantae</taxon>
        <taxon>Streptophyta</taxon>
        <taxon>Embryophyta</taxon>
        <taxon>Tracheophyta</taxon>
        <taxon>Spermatophyta</taxon>
        <taxon>Magnoliopsida</taxon>
        <taxon>eudicotyledons</taxon>
        <taxon>Gunneridae</taxon>
        <taxon>Pentapetalae</taxon>
        <taxon>asterids</taxon>
        <taxon>lamiids</taxon>
        <taxon>Lamiales</taxon>
        <taxon>Orobanchaceae</taxon>
        <taxon>Rehmannieae</taxon>
        <taxon>Rehmannia</taxon>
    </lineage>
</organism>